<dbReference type="PANTHER" id="PTHR47756:SF1">
    <property type="entry name" value="BLL0085 PROTEIN"/>
    <property type="match status" value="1"/>
</dbReference>
<organism evidence="3 4">
    <name type="scientific">Pseudoduganella aquatica</name>
    <dbReference type="NCBI Taxonomy" id="2660641"/>
    <lineage>
        <taxon>Bacteria</taxon>
        <taxon>Pseudomonadati</taxon>
        <taxon>Pseudomonadota</taxon>
        <taxon>Betaproteobacteria</taxon>
        <taxon>Burkholderiales</taxon>
        <taxon>Oxalobacteraceae</taxon>
        <taxon>Telluria group</taxon>
        <taxon>Pseudoduganella</taxon>
    </lineage>
</organism>
<dbReference type="GO" id="GO:0006352">
    <property type="term" value="P:DNA-templated transcription initiation"/>
    <property type="evidence" value="ECO:0007669"/>
    <property type="project" value="InterPro"/>
</dbReference>
<sequence>MAQLLSLHRPQTLAALLRTFRDLDLALAAWQDAAMRARLLWPGTGLPGDPLAWLVACGRNAGMAPVRHQSSAYSDPDLVADSMDALPGLQRNLDFVPFRDDTLRLLYICANPGLPPSYQIALLLHTVCGLTVAQLAHAFLLRQPAMEQRIARAKRRVAETGTSFDEPAAHERAARLKTVLAMVYLLFSEGYASSSGRQYIRMELCEEAIRLARLLARMFPHDGGALGLAALLMLQHARSGARVDAKGALILLDDQDRRRWDLALIDEALPMVDTALHCRELTPYQIQAAVAAVHAQAETASGTDWAEIDRLYAVLQVVHPSPIVTLNRAVAVNKLRGPTAALVMIEPLAAELSGYAYYFSVRGMLLKRLGRNTDAQAAMLRARELVNSAPVASHIDMTLNLL</sequence>
<gene>
    <name evidence="3" type="ORF">GTP77_17360</name>
</gene>
<dbReference type="InterPro" id="IPR046531">
    <property type="entry name" value="DUF6596"/>
</dbReference>
<reference evidence="3 4" key="1">
    <citation type="submission" date="2019-12" db="EMBL/GenBank/DDBJ databases">
        <title>Novel species isolated from a subtropical stream in China.</title>
        <authorList>
            <person name="Lu H."/>
        </authorList>
    </citation>
    <scope>NUCLEOTIDE SEQUENCE [LARGE SCALE GENOMIC DNA]</scope>
    <source>
        <strain evidence="3 4">FT127W</strain>
    </source>
</reference>
<protein>
    <submittedName>
        <fullName evidence="3">RNA polymerase sigma factor</fullName>
    </submittedName>
</protein>
<dbReference type="InterPro" id="IPR013324">
    <property type="entry name" value="RNA_pol_sigma_r3/r4-like"/>
</dbReference>
<dbReference type="InterPro" id="IPR013249">
    <property type="entry name" value="RNA_pol_sigma70_r4_t2"/>
</dbReference>
<name>A0A7X4HD62_9BURK</name>
<dbReference type="PANTHER" id="PTHR47756">
    <property type="entry name" value="BLL6612 PROTEIN-RELATED"/>
    <property type="match status" value="1"/>
</dbReference>
<dbReference type="EMBL" id="WWCU01000019">
    <property type="protein sequence ID" value="MYN09096.1"/>
    <property type="molecule type" value="Genomic_DNA"/>
</dbReference>
<feature type="domain" description="DUF6596" evidence="2">
    <location>
        <begin position="175"/>
        <end position="275"/>
    </location>
</feature>
<evidence type="ECO:0000313" key="3">
    <source>
        <dbReference type="EMBL" id="MYN09096.1"/>
    </source>
</evidence>
<evidence type="ECO:0000259" key="2">
    <source>
        <dbReference type="Pfam" id="PF20239"/>
    </source>
</evidence>
<dbReference type="Proteomes" id="UP000450676">
    <property type="component" value="Unassembled WGS sequence"/>
</dbReference>
<evidence type="ECO:0000313" key="4">
    <source>
        <dbReference type="Proteomes" id="UP000450676"/>
    </source>
</evidence>
<proteinExistence type="predicted"/>
<dbReference type="GO" id="GO:0016987">
    <property type="term" value="F:sigma factor activity"/>
    <property type="evidence" value="ECO:0007669"/>
    <property type="project" value="InterPro"/>
</dbReference>
<feature type="domain" description="RNA polymerase sigma factor 70 region 4 type 2" evidence="1">
    <location>
        <begin position="113"/>
        <end position="156"/>
    </location>
</feature>
<evidence type="ECO:0000259" key="1">
    <source>
        <dbReference type="Pfam" id="PF08281"/>
    </source>
</evidence>
<dbReference type="SUPFAM" id="SSF88659">
    <property type="entry name" value="Sigma3 and sigma4 domains of RNA polymerase sigma factors"/>
    <property type="match status" value="1"/>
</dbReference>
<dbReference type="AlphaFoldDB" id="A0A7X4HD62"/>
<accession>A0A7X4HD62</accession>
<dbReference type="GO" id="GO:0003677">
    <property type="term" value="F:DNA binding"/>
    <property type="evidence" value="ECO:0007669"/>
    <property type="project" value="InterPro"/>
</dbReference>
<dbReference type="Pfam" id="PF20239">
    <property type="entry name" value="DUF6596"/>
    <property type="match status" value="1"/>
</dbReference>
<keyword evidence="4" id="KW-1185">Reference proteome</keyword>
<dbReference type="Pfam" id="PF08281">
    <property type="entry name" value="Sigma70_r4_2"/>
    <property type="match status" value="1"/>
</dbReference>
<comment type="caution">
    <text evidence="3">The sequence shown here is derived from an EMBL/GenBank/DDBJ whole genome shotgun (WGS) entry which is preliminary data.</text>
</comment>